<evidence type="ECO:0000256" key="1">
    <source>
        <dbReference type="ARBA" id="ARBA00007447"/>
    </source>
</evidence>
<dbReference type="EMBL" id="VEPZ02001236">
    <property type="protein sequence ID" value="KAE8684654.1"/>
    <property type="molecule type" value="Genomic_DNA"/>
</dbReference>
<dbReference type="GO" id="GO:0004190">
    <property type="term" value="F:aspartic-type endopeptidase activity"/>
    <property type="evidence" value="ECO:0007669"/>
    <property type="project" value="UniProtKB-KW"/>
</dbReference>
<evidence type="ECO:0000313" key="12">
    <source>
        <dbReference type="Proteomes" id="UP000436088"/>
    </source>
</evidence>
<evidence type="ECO:0000313" key="11">
    <source>
        <dbReference type="EMBL" id="KAE8684654.1"/>
    </source>
</evidence>
<comment type="caution">
    <text evidence="11">The sequence shown here is derived from an EMBL/GenBank/DDBJ whole genome shotgun (WGS) entry which is preliminary data.</text>
</comment>
<keyword evidence="5" id="KW-0325">Glycoprotein</keyword>
<dbReference type="InterPro" id="IPR033121">
    <property type="entry name" value="PEPTIDASE_A1"/>
</dbReference>
<dbReference type="CDD" id="cd05476">
    <property type="entry name" value="pepsin_A_like_plant"/>
    <property type="match status" value="1"/>
</dbReference>
<comment type="similarity">
    <text evidence="1 7">Belongs to the peptidase A1 family.</text>
</comment>
<feature type="chain" id="PRO_5025527784" description="Peptidase A1 domain-containing protein" evidence="9">
    <location>
        <begin position="21"/>
        <end position="466"/>
    </location>
</feature>
<dbReference type="Gene3D" id="2.40.70.10">
    <property type="entry name" value="Acid Proteases"/>
    <property type="match status" value="3"/>
</dbReference>
<feature type="signal peptide" evidence="9">
    <location>
        <begin position="1"/>
        <end position="20"/>
    </location>
</feature>
<feature type="region of interest" description="Disordered" evidence="8">
    <location>
        <begin position="62"/>
        <end position="83"/>
    </location>
</feature>
<gene>
    <name evidence="11" type="ORF">F3Y22_tig00111105pilonHSYRG00138</name>
</gene>
<dbReference type="PANTHER" id="PTHR47967:SF28">
    <property type="entry name" value="ASPARTYL PROTEASE FAMILY PROTEIN 2-LIKE"/>
    <property type="match status" value="1"/>
</dbReference>
<evidence type="ECO:0000256" key="3">
    <source>
        <dbReference type="ARBA" id="ARBA00022750"/>
    </source>
</evidence>
<evidence type="ECO:0000256" key="2">
    <source>
        <dbReference type="ARBA" id="ARBA00022670"/>
    </source>
</evidence>
<dbReference type="PANTHER" id="PTHR47967">
    <property type="entry name" value="OS07G0603500 PROTEIN-RELATED"/>
    <property type="match status" value="1"/>
</dbReference>
<dbReference type="Pfam" id="PF14543">
    <property type="entry name" value="TAXi_N"/>
    <property type="match status" value="1"/>
</dbReference>
<sequence>MLVRVSLGLLVLLLSISSGAFEATARIHYDRIKNENSNISTLAGIEFPDHMSFNVVSSSTGSNDCSLSKHKESSQSQRIASQEEHLKPVVEKAAASESHTAGVNEQLVATLESGVSLGSGEYFIDVFVGNPPKHFSLILDTGSDLNWIQCVPCYDCFEQTGPHYDPKESSSFRNISCKDPRCHLVSSPDTSQPCKAENQTCPYYYWYGDSSNTTGDFALETFTVNLTSPSGNSEFRPVENVMFGCGHWNRGLFHGAAGLLGLGRGPLSFTSQLQSLYGHSFSYCLVDRNSDANVSSKLIFGEDRDLLSHPNLNFTSLITGKDNSVETFYYVQIKSISVGGEVLNIPEEAWQLSSDGAGSTIVDSGTTLSYFADPAYQIIKEAFVTKTKGYPVLPDFGIHFGDGAVWNFPVENYFIWLEEDVVCLAILGTPRSALSIIGNYQQQNFHILYDTKKSRLGYAPMKCADV</sequence>
<organism evidence="11 12">
    <name type="scientific">Hibiscus syriacus</name>
    <name type="common">Rose of Sharon</name>
    <dbReference type="NCBI Taxonomy" id="106335"/>
    <lineage>
        <taxon>Eukaryota</taxon>
        <taxon>Viridiplantae</taxon>
        <taxon>Streptophyta</taxon>
        <taxon>Embryophyta</taxon>
        <taxon>Tracheophyta</taxon>
        <taxon>Spermatophyta</taxon>
        <taxon>Magnoliopsida</taxon>
        <taxon>eudicotyledons</taxon>
        <taxon>Gunneridae</taxon>
        <taxon>Pentapetalae</taxon>
        <taxon>rosids</taxon>
        <taxon>malvids</taxon>
        <taxon>Malvales</taxon>
        <taxon>Malvaceae</taxon>
        <taxon>Malvoideae</taxon>
        <taxon>Hibiscus</taxon>
    </lineage>
</organism>
<name>A0A6A2YYJ2_HIBSY</name>
<protein>
    <recommendedName>
        <fullName evidence="10">Peptidase A1 domain-containing protein</fullName>
    </recommendedName>
</protein>
<keyword evidence="4 7" id="KW-0378">Hydrolase</keyword>
<keyword evidence="3 7" id="KW-0064">Aspartyl protease</keyword>
<dbReference type="Pfam" id="PF14541">
    <property type="entry name" value="TAXi_C"/>
    <property type="match status" value="1"/>
</dbReference>
<dbReference type="Proteomes" id="UP000436088">
    <property type="component" value="Unassembled WGS sequence"/>
</dbReference>
<dbReference type="PROSITE" id="PS51767">
    <property type="entry name" value="PEPTIDASE_A1"/>
    <property type="match status" value="1"/>
</dbReference>
<evidence type="ECO:0000256" key="5">
    <source>
        <dbReference type="ARBA" id="ARBA00023180"/>
    </source>
</evidence>
<accession>A0A6A2YYJ2</accession>
<dbReference type="InterPro" id="IPR032799">
    <property type="entry name" value="TAXi_C"/>
</dbReference>
<keyword evidence="12" id="KW-1185">Reference proteome</keyword>
<feature type="domain" description="Peptidase A1" evidence="10">
    <location>
        <begin position="122"/>
        <end position="459"/>
    </location>
</feature>
<dbReference type="InterPro" id="IPR001461">
    <property type="entry name" value="Aspartic_peptidase_A1"/>
</dbReference>
<dbReference type="InterPro" id="IPR021109">
    <property type="entry name" value="Peptidase_aspartic_dom_sf"/>
</dbReference>
<dbReference type="PRINTS" id="PR00792">
    <property type="entry name" value="PEPSIN"/>
</dbReference>
<proteinExistence type="inferred from homology"/>
<dbReference type="InterPro" id="IPR034161">
    <property type="entry name" value="Pepsin-like_plant"/>
</dbReference>
<keyword evidence="2 7" id="KW-0645">Protease</keyword>
<feature type="active site" evidence="6">
    <location>
        <position position="363"/>
    </location>
</feature>
<evidence type="ECO:0000256" key="8">
    <source>
        <dbReference type="SAM" id="MobiDB-lite"/>
    </source>
</evidence>
<feature type="active site" evidence="6">
    <location>
        <position position="140"/>
    </location>
</feature>
<dbReference type="PROSITE" id="PS00141">
    <property type="entry name" value="ASP_PROTEASE"/>
    <property type="match status" value="1"/>
</dbReference>
<evidence type="ECO:0000256" key="7">
    <source>
        <dbReference type="RuleBase" id="RU000454"/>
    </source>
</evidence>
<keyword evidence="9" id="KW-0732">Signal</keyword>
<reference evidence="11" key="1">
    <citation type="submission" date="2019-09" db="EMBL/GenBank/DDBJ databases">
        <title>Draft genome information of white flower Hibiscus syriacus.</title>
        <authorList>
            <person name="Kim Y.-M."/>
        </authorList>
    </citation>
    <scope>NUCLEOTIDE SEQUENCE [LARGE SCALE GENOMIC DNA]</scope>
    <source>
        <strain evidence="11">YM2019G1</strain>
    </source>
</reference>
<dbReference type="AlphaFoldDB" id="A0A6A2YYJ2"/>
<evidence type="ECO:0000256" key="9">
    <source>
        <dbReference type="SAM" id="SignalP"/>
    </source>
</evidence>
<evidence type="ECO:0000259" key="10">
    <source>
        <dbReference type="PROSITE" id="PS51767"/>
    </source>
</evidence>
<dbReference type="InterPro" id="IPR051708">
    <property type="entry name" value="Plant_Aspart_Prot_A1"/>
</dbReference>
<dbReference type="FunFam" id="2.40.70.10:FF:000053">
    <property type="entry name" value="Eukaryotic aspartyl protease family protein"/>
    <property type="match status" value="1"/>
</dbReference>
<dbReference type="SUPFAM" id="SSF50630">
    <property type="entry name" value="Acid proteases"/>
    <property type="match status" value="1"/>
</dbReference>
<dbReference type="InterPro" id="IPR001969">
    <property type="entry name" value="Aspartic_peptidase_AS"/>
</dbReference>
<evidence type="ECO:0000256" key="4">
    <source>
        <dbReference type="ARBA" id="ARBA00022801"/>
    </source>
</evidence>
<dbReference type="InterPro" id="IPR032861">
    <property type="entry name" value="TAXi_N"/>
</dbReference>
<dbReference type="GO" id="GO:0006508">
    <property type="term" value="P:proteolysis"/>
    <property type="evidence" value="ECO:0007669"/>
    <property type="project" value="UniProtKB-KW"/>
</dbReference>
<evidence type="ECO:0000256" key="6">
    <source>
        <dbReference type="PIRSR" id="PIRSR601461-1"/>
    </source>
</evidence>